<dbReference type="PANTHER" id="PTHR11403:SF2">
    <property type="entry name" value="CYTOCHROME BO(3) UBIQUINOL OXIDASE SUBUNIT 3"/>
    <property type="match status" value="1"/>
</dbReference>
<evidence type="ECO:0000256" key="8">
    <source>
        <dbReference type="SAM" id="Phobius"/>
    </source>
</evidence>
<dbReference type="PANTHER" id="PTHR11403">
    <property type="entry name" value="CYTOCHROME C OXIDASE SUBUNIT III"/>
    <property type="match status" value="1"/>
</dbReference>
<dbReference type="STRING" id="1304275.C41B8_18161"/>
<dbReference type="AlphaFoldDB" id="A0A084IGF8"/>
<dbReference type="InterPro" id="IPR000298">
    <property type="entry name" value="Cyt_c_oxidase-like_su3"/>
</dbReference>
<organism evidence="10 11">
    <name type="scientific">Salinisphaera hydrothermalis (strain C41B8)</name>
    <dbReference type="NCBI Taxonomy" id="1304275"/>
    <lineage>
        <taxon>Bacteria</taxon>
        <taxon>Pseudomonadati</taxon>
        <taxon>Pseudomonadota</taxon>
        <taxon>Gammaproteobacteria</taxon>
        <taxon>Salinisphaerales</taxon>
        <taxon>Salinisphaeraceae</taxon>
        <taxon>Salinisphaera</taxon>
    </lineage>
</organism>
<comment type="subcellular location">
    <subcellularLocation>
        <location evidence="1 7">Cell membrane</location>
        <topology evidence="1 7">Multi-pass membrane protein</topology>
    </subcellularLocation>
</comment>
<dbReference type="GO" id="GO:0005886">
    <property type="term" value="C:plasma membrane"/>
    <property type="evidence" value="ECO:0007669"/>
    <property type="project" value="UniProtKB-SubCell"/>
</dbReference>
<evidence type="ECO:0000256" key="7">
    <source>
        <dbReference type="RuleBase" id="RU003376"/>
    </source>
</evidence>
<keyword evidence="4 7" id="KW-0812">Transmembrane</keyword>
<dbReference type="InterPro" id="IPR024791">
    <property type="entry name" value="Cyt_c/ubiquinol_Oxase_su3"/>
</dbReference>
<evidence type="ECO:0000256" key="3">
    <source>
        <dbReference type="ARBA" id="ARBA00022475"/>
    </source>
</evidence>
<dbReference type="Gene3D" id="1.20.120.80">
    <property type="entry name" value="Cytochrome c oxidase, subunit III, four-helix bundle"/>
    <property type="match status" value="1"/>
</dbReference>
<evidence type="ECO:0000313" key="10">
    <source>
        <dbReference type="EMBL" id="KEZ75792.1"/>
    </source>
</evidence>
<sequence>MSRHDNNRYRDRSPVTLWAPDAGHPDAIGLRSIGFWLYMMSDAMIFAALFAAHGVYTHAYGTSDITASQVIDPVEGLLPTLFLFTSVLMYGLASVALKNDDRAGVVRWMGASLGLGVLFLLVEVWEFAGLVGEGAVPQASAFLSDFWTIVWVHGGHVFVGLIWMAAMLIQISREGFTETVVGRFINLRIFWFFQAVIWVCVYTYVYLMGAS</sequence>
<feature type="domain" description="Heme-copper oxidase subunit III family profile" evidence="9">
    <location>
        <begin position="33"/>
        <end position="210"/>
    </location>
</feature>
<dbReference type="EMBL" id="APNK01000052">
    <property type="protein sequence ID" value="KEZ75792.1"/>
    <property type="molecule type" value="Genomic_DNA"/>
</dbReference>
<keyword evidence="6 8" id="KW-0472">Membrane</keyword>
<dbReference type="PROSITE" id="PS50253">
    <property type="entry name" value="COX3"/>
    <property type="match status" value="1"/>
</dbReference>
<keyword evidence="5 8" id="KW-1133">Transmembrane helix</keyword>
<feature type="transmembrane region" description="Helical" evidence="8">
    <location>
        <begin position="35"/>
        <end position="56"/>
    </location>
</feature>
<dbReference type="SUPFAM" id="SSF81452">
    <property type="entry name" value="Cytochrome c oxidase subunit III-like"/>
    <property type="match status" value="1"/>
</dbReference>
<dbReference type="RefSeq" id="WP_037341502.1">
    <property type="nucleotide sequence ID" value="NZ_APNK01000052.1"/>
</dbReference>
<evidence type="ECO:0000256" key="4">
    <source>
        <dbReference type="ARBA" id="ARBA00022692"/>
    </source>
</evidence>
<name>A0A084IGF8_SALHC</name>
<dbReference type="OrthoDB" id="9810850at2"/>
<dbReference type="GO" id="GO:0019646">
    <property type="term" value="P:aerobic electron transport chain"/>
    <property type="evidence" value="ECO:0007669"/>
    <property type="project" value="InterPro"/>
</dbReference>
<keyword evidence="11" id="KW-1185">Reference proteome</keyword>
<dbReference type="Proteomes" id="UP000028302">
    <property type="component" value="Unassembled WGS sequence"/>
</dbReference>
<dbReference type="GO" id="GO:0004129">
    <property type="term" value="F:cytochrome-c oxidase activity"/>
    <property type="evidence" value="ECO:0007669"/>
    <property type="project" value="InterPro"/>
</dbReference>
<comment type="caution">
    <text evidence="10">The sequence shown here is derived from an EMBL/GenBank/DDBJ whole genome shotgun (WGS) entry which is preliminary data.</text>
</comment>
<feature type="transmembrane region" description="Helical" evidence="8">
    <location>
        <begin position="109"/>
        <end position="128"/>
    </location>
</feature>
<feature type="transmembrane region" description="Helical" evidence="8">
    <location>
        <begin position="76"/>
        <end position="97"/>
    </location>
</feature>
<evidence type="ECO:0000259" key="9">
    <source>
        <dbReference type="PROSITE" id="PS50253"/>
    </source>
</evidence>
<comment type="similarity">
    <text evidence="2 7">Belongs to the cytochrome c oxidase subunit 3 family.</text>
</comment>
<keyword evidence="3" id="KW-1003">Cell membrane</keyword>
<protein>
    <submittedName>
        <fullName evidence="10">Cytochrome c oxidase subunit III</fullName>
    </submittedName>
</protein>
<feature type="transmembrane region" description="Helical" evidence="8">
    <location>
        <begin position="148"/>
        <end position="169"/>
    </location>
</feature>
<feature type="transmembrane region" description="Helical" evidence="8">
    <location>
        <begin position="189"/>
        <end position="207"/>
    </location>
</feature>
<evidence type="ECO:0000313" key="11">
    <source>
        <dbReference type="Proteomes" id="UP000028302"/>
    </source>
</evidence>
<dbReference type="eggNOG" id="COG1845">
    <property type="taxonomic scope" value="Bacteria"/>
</dbReference>
<evidence type="ECO:0000256" key="5">
    <source>
        <dbReference type="ARBA" id="ARBA00022989"/>
    </source>
</evidence>
<gene>
    <name evidence="10" type="ORF">C41B8_18161</name>
</gene>
<reference evidence="10 11" key="1">
    <citation type="submission" date="2013-03" db="EMBL/GenBank/DDBJ databases">
        <title>Salinisphaera hydrothermalis C41B8 Genome Sequencing.</title>
        <authorList>
            <person name="Li C."/>
            <person name="Lai Q."/>
            <person name="Shao Z."/>
        </authorList>
    </citation>
    <scope>NUCLEOTIDE SEQUENCE [LARGE SCALE GENOMIC DNA]</scope>
    <source>
        <strain evidence="10 11">C41B8</strain>
    </source>
</reference>
<accession>A0A084IGF8</accession>
<evidence type="ECO:0000256" key="6">
    <source>
        <dbReference type="ARBA" id="ARBA00023136"/>
    </source>
</evidence>
<evidence type="ECO:0000256" key="1">
    <source>
        <dbReference type="ARBA" id="ARBA00004651"/>
    </source>
</evidence>
<dbReference type="InterPro" id="IPR013833">
    <property type="entry name" value="Cyt_c_oxidase_su3_a-hlx"/>
</dbReference>
<evidence type="ECO:0000256" key="2">
    <source>
        <dbReference type="ARBA" id="ARBA00010581"/>
    </source>
</evidence>
<dbReference type="InterPro" id="IPR035973">
    <property type="entry name" value="Cyt_c_oxidase_su3-like_sf"/>
</dbReference>
<dbReference type="Pfam" id="PF00510">
    <property type="entry name" value="COX3"/>
    <property type="match status" value="1"/>
</dbReference>
<proteinExistence type="inferred from homology"/>